<keyword evidence="5" id="KW-1185">Reference proteome</keyword>
<dbReference type="SUPFAM" id="SSF52540">
    <property type="entry name" value="P-loop containing nucleoside triphosphate hydrolases"/>
    <property type="match status" value="1"/>
</dbReference>
<comment type="caution">
    <text evidence="4">The sequence shown here is derived from an EMBL/GenBank/DDBJ whole genome shotgun (WGS) entry which is preliminary data.</text>
</comment>
<keyword evidence="2 4" id="KW-0067">ATP-binding</keyword>
<dbReference type="OrthoDB" id="9767778at2"/>
<proteinExistence type="predicted"/>
<gene>
    <name evidence="4" type="ORF">SE15_00975</name>
</gene>
<sequence length="265" mass="29650">MILRTQNLTRRYGTLVAVDHLNLALEEGEVFGLLGPNGAGKSTTLKMLTTLLPPSEGNAWVAGFDIRRQAAQVRRMIGYVPQLISADGALSAYENLLIAAKLYDIPRGERERRIVEALEFMGLHEVADRLVREFSGGMFRRLEIAQAILHRPRLLFLDEPTVGLDPVARHLVWDYIRQIRQNLGTTILLTTHLMDEADVLCDRVGIMHLGRLVACDAPQALRVAIGKPEATLDEVFIYFTGNQLQNTAGGYREAVRTRRVARRLG</sequence>
<dbReference type="GO" id="GO:0016887">
    <property type="term" value="F:ATP hydrolysis activity"/>
    <property type="evidence" value="ECO:0007669"/>
    <property type="project" value="InterPro"/>
</dbReference>
<dbReference type="PANTHER" id="PTHR43582:SF2">
    <property type="entry name" value="LINEARMYCIN RESISTANCE ATP-BINDING PROTEIN LNRL"/>
    <property type="match status" value="1"/>
</dbReference>
<dbReference type="EMBL" id="LGKO01000002">
    <property type="protein sequence ID" value="KPL83848.1"/>
    <property type="molecule type" value="Genomic_DNA"/>
</dbReference>
<dbReference type="PANTHER" id="PTHR43582">
    <property type="entry name" value="LINEARMYCIN RESISTANCE ATP-BINDING PROTEIN LNRL"/>
    <property type="match status" value="1"/>
</dbReference>
<reference evidence="4 5" key="1">
    <citation type="submission" date="2015-07" db="EMBL/GenBank/DDBJ databases">
        <title>Whole genome sequence of Thermanaerothrix daxensis DSM 23592.</title>
        <authorList>
            <person name="Hemp J."/>
            <person name="Ward L.M."/>
            <person name="Pace L.A."/>
            <person name="Fischer W.W."/>
        </authorList>
    </citation>
    <scope>NUCLEOTIDE SEQUENCE [LARGE SCALE GENOMIC DNA]</scope>
    <source>
        <strain evidence="4 5">GNS-1</strain>
    </source>
</reference>
<dbReference type="Gene3D" id="3.40.50.300">
    <property type="entry name" value="P-loop containing nucleotide triphosphate hydrolases"/>
    <property type="match status" value="1"/>
</dbReference>
<protein>
    <submittedName>
        <fullName evidence="4">Multidrug ABC transporter ATP-binding protein</fullName>
    </submittedName>
</protein>
<name>A0A0P6XK79_9CHLR</name>
<dbReference type="PROSITE" id="PS50893">
    <property type="entry name" value="ABC_TRANSPORTER_2"/>
    <property type="match status" value="1"/>
</dbReference>
<dbReference type="InterPro" id="IPR017871">
    <property type="entry name" value="ABC_transporter-like_CS"/>
</dbReference>
<evidence type="ECO:0000256" key="2">
    <source>
        <dbReference type="ARBA" id="ARBA00022840"/>
    </source>
</evidence>
<evidence type="ECO:0000313" key="4">
    <source>
        <dbReference type="EMBL" id="KPL83848.1"/>
    </source>
</evidence>
<evidence type="ECO:0000256" key="1">
    <source>
        <dbReference type="ARBA" id="ARBA00022741"/>
    </source>
</evidence>
<evidence type="ECO:0000259" key="3">
    <source>
        <dbReference type="PROSITE" id="PS50893"/>
    </source>
</evidence>
<dbReference type="InterPro" id="IPR003439">
    <property type="entry name" value="ABC_transporter-like_ATP-bd"/>
</dbReference>
<dbReference type="RefSeq" id="WP_152965494.1">
    <property type="nucleotide sequence ID" value="NZ_LGKO01000002.1"/>
</dbReference>
<dbReference type="AlphaFoldDB" id="A0A0P6XK79"/>
<dbReference type="InterPro" id="IPR027417">
    <property type="entry name" value="P-loop_NTPase"/>
</dbReference>
<dbReference type="InterPro" id="IPR003593">
    <property type="entry name" value="AAA+_ATPase"/>
</dbReference>
<evidence type="ECO:0000313" key="5">
    <source>
        <dbReference type="Proteomes" id="UP000050544"/>
    </source>
</evidence>
<keyword evidence="1" id="KW-0547">Nucleotide-binding</keyword>
<dbReference type="SMART" id="SM00382">
    <property type="entry name" value="AAA"/>
    <property type="match status" value="1"/>
</dbReference>
<dbReference type="PATRIC" id="fig|869279.4.peg.191"/>
<dbReference type="Proteomes" id="UP000050544">
    <property type="component" value="Unassembled WGS sequence"/>
</dbReference>
<feature type="domain" description="ABC transporter" evidence="3">
    <location>
        <begin position="3"/>
        <end position="234"/>
    </location>
</feature>
<dbReference type="GO" id="GO:0005524">
    <property type="term" value="F:ATP binding"/>
    <property type="evidence" value="ECO:0007669"/>
    <property type="project" value="UniProtKB-KW"/>
</dbReference>
<accession>A0A0P6XK79</accession>
<dbReference type="PROSITE" id="PS00211">
    <property type="entry name" value="ABC_TRANSPORTER_1"/>
    <property type="match status" value="1"/>
</dbReference>
<dbReference type="STRING" id="869279.SE15_00975"/>
<dbReference type="Pfam" id="PF00005">
    <property type="entry name" value="ABC_tran"/>
    <property type="match status" value="1"/>
</dbReference>
<organism evidence="4 5">
    <name type="scientific">Thermanaerothrix daxensis</name>
    <dbReference type="NCBI Taxonomy" id="869279"/>
    <lineage>
        <taxon>Bacteria</taxon>
        <taxon>Bacillati</taxon>
        <taxon>Chloroflexota</taxon>
        <taxon>Anaerolineae</taxon>
        <taxon>Anaerolineales</taxon>
        <taxon>Anaerolineaceae</taxon>
        <taxon>Thermanaerothrix</taxon>
    </lineage>
</organism>